<keyword evidence="2" id="KW-1185">Reference proteome</keyword>
<comment type="caution">
    <text evidence="1">The sequence shown here is derived from an EMBL/GenBank/DDBJ whole genome shotgun (WGS) entry which is preliminary data.</text>
</comment>
<evidence type="ECO:0000313" key="2">
    <source>
        <dbReference type="Proteomes" id="UP000275408"/>
    </source>
</evidence>
<dbReference type="EMBL" id="RCHS01003600">
    <property type="protein sequence ID" value="RMX40623.1"/>
    <property type="molecule type" value="Genomic_DNA"/>
</dbReference>
<evidence type="ECO:0000313" key="1">
    <source>
        <dbReference type="EMBL" id="RMX40623.1"/>
    </source>
</evidence>
<accession>A0A3M6TGW3</accession>
<reference evidence="1 2" key="1">
    <citation type="journal article" date="2018" name="Sci. Rep.">
        <title>Comparative analysis of the Pocillopora damicornis genome highlights role of immune system in coral evolution.</title>
        <authorList>
            <person name="Cunning R."/>
            <person name="Bay R.A."/>
            <person name="Gillette P."/>
            <person name="Baker A.C."/>
            <person name="Traylor-Knowles N."/>
        </authorList>
    </citation>
    <scope>NUCLEOTIDE SEQUENCE [LARGE SCALE GENOMIC DNA]</scope>
    <source>
        <strain evidence="1">RSMAS</strain>
        <tissue evidence="1">Whole animal</tissue>
    </source>
</reference>
<dbReference type="Proteomes" id="UP000275408">
    <property type="component" value="Unassembled WGS sequence"/>
</dbReference>
<proteinExistence type="predicted"/>
<organism evidence="1 2">
    <name type="scientific">Pocillopora damicornis</name>
    <name type="common">Cauliflower coral</name>
    <name type="synonym">Millepora damicornis</name>
    <dbReference type="NCBI Taxonomy" id="46731"/>
    <lineage>
        <taxon>Eukaryota</taxon>
        <taxon>Metazoa</taxon>
        <taxon>Cnidaria</taxon>
        <taxon>Anthozoa</taxon>
        <taxon>Hexacorallia</taxon>
        <taxon>Scleractinia</taxon>
        <taxon>Astrocoeniina</taxon>
        <taxon>Pocilloporidae</taxon>
        <taxon>Pocillopora</taxon>
    </lineage>
</organism>
<gene>
    <name evidence="1" type="ORF">pdam_00009887</name>
</gene>
<dbReference type="AlphaFoldDB" id="A0A3M6TGW3"/>
<protein>
    <submittedName>
        <fullName evidence="1">Uncharacterized protein</fullName>
    </submittedName>
</protein>
<name>A0A3M6TGW3_POCDA</name>
<sequence>MEFITDVSNLGRWVIAGERPGSLSQSGVRRAPANRQLFPERFRLTSMDWISSCHESASRRGANR</sequence>